<evidence type="ECO:0000256" key="4">
    <source>
        <dbReference type="ARBA" id="ARBA00022927"/>
    </source>
</evidence>
<keyword evidence="8" id="KW-0143">Chaperone</keyword>
<keyword evidence="2" id="KW-0479">Metal-binding</keyword>
<dbReference type="InterPro" id="IPR050673">
    <property type="entry name" value="Mito_inner_translocase_sub"/>
</dbReference>
<comment type="subcellular location">
    <subcellularLocation>
        <location evidence="8">Mitochondrion inner membrane</location>
        <topology evidence="8">Peripheral membrane protein</topology>
        <orientation evidence="8">Intermembrane side</orientation>
    </subcellularLocation>
</comment>
<keyword evidence="3" id="KW-0862">Zinc</keyword>
<dbReference type="PANTHER" id="PTHR13172">
    <property type="entry name" value="MITOCHONDRIAL IMPORT INNER MEMBRANE TRANSLOCASE SUBUNIT TIM9B"/>
    <property type="match status" value="1"/>
</dbReference>
<keyword evidence="8" id="KW-0999">Mitochondrion inner membrane</keyword>
<evidence type="ECO:0000256" key="2">
    <source>
        <dbReference type="ARBA" id="ARBA00022723"/>
    </source>
</evidence>
<dbReference type="SUPFAM" id="SSF144122">
    <property type="entry name" value="Tim10-like"/>
    <property type="match status" value="1"/>
</dbReference>
<evidence type="ECO:0000256" key="7">
    <source>
        <dbReference type="ARBA" id="ARBA00023157"/>
    </source>
</evidence>
<dbReference type="InterPro" id="IPR035427">
    <property type="entry name" value="Tim10-like_dom_sf"/>
</dbReference>
<sequence length="62" mass="7269">MCFTDCIHDFTTRKVLKDEDTCTINCLEKYLKMTQRISQRFQEHHLQHADDSPLGKALKGKT</sequence>
<dbReference type="Pfam" id="PF02953">
    <property type="entry name" value="zf-Tim10_DDP"/>
    <property type="match status" value="1"/>
</dbReference>
<dbReference type="InterPro" id="IPR004217">
    <property type="entry name" value="Tim10-like"/>
</dbReference>
<evidence type="ECO:0000259" key="9">
    <source>
        <dbReference type="Pfam" id="PF02953"/>
    </source>
</evidence>
<keyword evidence="4 8" id="KW-0653">Protein transport</keyword>
<dbReference type="EMBL" id="VSWD01000009">
    <property type="protein sequence ID" value="KAK3093933.1"/>
    <property type="molecule type" value="Genomic_DNA"/>
</dbReference>
<comment type="function">
    <text evidence="8">Mitochondrial intermembrane chaperone that participates in the import and insertion of some multi-pass transmembrane proteins into the mitochondrial inner membrane. Also required for the transfer of beta-barrel precursors from the TOM complex to the sorting and assembly machinery (SAM complex) of the outer membrane. Acts as a chaperone-like protein that protects the hydrophobic precursors from aggregation and guide them through the mitochondrial intermembrane space.</text>
</comment>
<keyword evidence="11" id="KW-1185">Reference proteome</keyword>
<keyword evidence="5 8" id="KW-0811">Translocation</keyword>
<dbReference type="GO" id="GO:0015031">
    <property type="term" value="P:protein transport"/>
    <property type="evidence" value="ECO:0007669"/>
    <property type="project" value="UniProtKB-KW"/>
</dbReference>
<keyword evidence="7 8" id="KW-1015">Disulfide bond</keyword>
<dbReference type="GO" id="GO:0005743">
    <property type="term" value="C:mitochondrial inner membrane"/>
    <property type="evidence" value="ECO:0007669"/>
    <property type="project" value="UniProtKB-SubCell"/>
</dbReference>
<dbReference type="AlphaFoldDB" id="A0AA88Y7Y7"/>
<evidence type="ECO:0000256" key="6">
    <source>
        <dbReference type="ARBA" id="ARBA00023128"/>
    </source>
</evidence>
<name>A0AA88Y7Y7_PINIB</name>
<evidence type="ECO:0000256" key="1">
    <source>
        <dbReference type="ARBA" id="ARBA00022448"/>
    </source>
</evidence>
<comment type="domain">
    <text evidence="8">The twin CX3C motif contains 4 conserved Cys residues that form 2 disulfide bonds in the mitochondrial intermembrane space.</text>
</comment>
<dbReference type="GO" id="GO:0046872">
    <property type="term" value="F:metal ion binding"/>
    <property type="evidence" value="ECO:0007669"/>
    <property type="project" value="UniProtKB-KW"/>
</dbReference>
<evidence type="ECO:0000313" key="10">
    <source>
        <dbReference type="EMBL" id="KAK3093933.1"/>
    </source>
</evidence>
<keyword evidence="8" id="KW-0472">Membrane</keyword>
<keyword evidence="6 8" id="KW-0496">Mitochondrion</keyword>
<proteinExistence type="inferred from homology"/>
<comment type="caution">
    <text evidence="10">The sequence shown here is derived from an EMBL/GenBank/DDBJ whole genome shotgun (WGS) entry which is preliminary data.</text>
</comment>
<gene>
    <name evidence="10" type="ORF">FSP39_021956</name>
</gene>
<keyword evidence="1 8" id="KW-0813">Transport</keyword>
<dbReference type="Proteomes" id="UP001186944">
    <property type="component" value="Unassembled WGS sequence"/>
</dbReference>
<protein>
    <recommendedName>
        <fullName evidence="8">Mitochondrial import inner membrane translocase subunit</fullName>
    </recommendedName>
</protein>
<evidence type="ECO:0000256" key="5">
    <source>
        <dbReference type="ARBA" id="ARBA00023010"/>
    </source>
</evidence>
<evidence type="ECO:0000313" key="11">
    <source>
        <dbReference type="Proteomes" id="UP001186944"/>
    </source>
</evidence>
<comment type="similarity">
    <text evidence="8">Belongs to the small Tim family.</text>
</comment>
<organism evidence="10 11">
    <name type="scientific">Pinctada imbricata</name>
    <name type="common">Atlantic pearl-oyster</name>
    <name type="synonym">Pinctada martensii</name>
    <dbReference type="NCBI Taxonomy" id="66713"/>
    <lineage>
        <taxon>Eukaryota</taxon>
        <taxon>Metazoa</taxon>
        <taxon>Spiralia</taxon>
        <taxon>Lophotrochozoa</taxon>
        <taxon>Mollusca</taxon>
        <taxon>Bivalvia</taxon>
        <taxon>Autobranchia</taxon>
        <taxon>Pteriomorphia</taxon>
        <taxon>Pterioida</taxon>
        <taxon>Pterioidea</taxon>
        <taxon>Pteriidae</taxon>
        <taxon>Pinctada</taxon>
    </lineage>
</organism>
<dbReference type="Gene3D" id="1.10.287.810">
    <property type="entry name" value="Mitochondrial import inner membrane translocase subunit tim13 like domains"/>
    <property type="match status" value="1"/>
</dbReference>
<reference evidence="10" key="1">
    <citation type="submission" date="2019-08" db="EMBL/GenBank/DDBJ databases">
        <title>The improved chromosome-level genome for the pearl oyster Pinctada fucata martensii using PacBio sequencing and Hi-C.</title>
        <authorList>
            <person name="Zheng Z."/>
        </authorList>
    </citation>
    <scope>NUCLEOTIDE SEQUENCE</scope>
    <source>
        <strain evidence="10">ZZ-2019</strain>
        <tissue evidence="10">Adductor muscle</tissue>
    </source>
</reference>
<evidence type="ECO:0000256" key="3">
    <source>
        <dbReference type="ARBA" id="ARBA00022833"/>
    </source>
</evidence>
<evidence type="ECO:0000256" key="8">
    <source>
        <dbReference type="RuleBase" id="RU367043"/>
    </source>
</evidence>
<feature type="domain" description="Tim10-like" evidence="9">
    <location>
        <begin position="1"/>
        <end position="43"/>
    </location>
</feature>
<comment type="subunit">
    <text evidence="8">Heterohexamer.</text>
</comment>
<accession>A0AA88Y7Y7</accession>